<comment type="similarity">
    <text evidence="1 4">Belongs to the short-chain dehydrogenases/reductases (SDR) family.</text>
</comment>
<evidence type="ECO:0000313" key="7">
    <source>
        <dbReference type="Proteomes" id="UP001151287"/>
    </source>
</evidence>
<dbReference type="CDD" id="cd05324">
    <property type="entry name" value="carb_red_PTCR-like_SDR_c"/>
    <property type="match status" value="1"/>
</dbReference>
<proteinExistence type="inferred from homology"/>
<dbReference type="InterPro" id="IPR002347">
    <property type="entry name" value="SDR_fam"/>
</dbReference>
<dbReference type="PANTHER" id="PTHR43490:SF98">
    <property type="entry name" value="OS02G0640600 PROTEIN"/>
    <property type="match status" value="1"/>
</dbReference>
<evidence type="ECO:0000256" key="2">
    <source>
        <dbReference type="ARBA" id="ARBA00022857"/>
    </source>
</evidence>
<accession>A0A9Q0CXS3</accession>
<name>A0A9Q0CXS3_9POAL</name>
<evidence type="ECO:0000256" key="5">
    <source>
        <dbReference type="RuleBase" id="RU369024"/>
    </source>
</evidence>
<dbReference type="Gene3D" id="3.40.50.720">
    <property type="entry name" value="NAD(P)-binding Rossmann-like Domain"/>
    <property type="match status" value="1"/>
</dbReference>
<keyword evidence="7" id="KW-1185">Reference proteome</keyword>
<dbReference type="EMBL" id="JAMQYH010000001">
    <property type="protein sequence ID" value="KAJ1702143.1"/>
    <property type="molecule type" value="Genomic_DNA"/>
</dbReference>
<dbReference type="InterPro" id="IPR045313">
    <property type="entry name" value="CBR1-like"/>
</dbReference>
<evidence type="ECO:0000256" key="1">
    <source>
        <dbReference type="ARBA" id="ARBA00006484"/>
    </source>
</evidence>
<dbReference type="PRINTS" id="PR00080">
    <property type="entry name" value="SDRFAMILY"/>
</dbReference>
<keyword evidence="2 5" id="KW-0521">NADP</keyword>
<dbReference type="OrthoDB" id="1933717at2759"/>
<evidence type="ECO:0000256" key="3">
    <source>
        <dbReference type="ARBA" id="ARBA00023002"/>
    </source>
</evidence>
<dbReference type="InterPro" id="IPR036291">
    <property type="entry name" value="NAD(P)-bd_dom_sf"/>
</dbReference>
<organism evidence="6 7">
    <name type="scientific">Rhynchospora breviuscula</name>
    <dbReference type="NCBI Taxonomy" id="2022672"/>
    <lineage>
        <taxon>Eukaryota</taxon>
        <taxon>Viridiplantae</taxon>
        <taxon>Streptophyta</taxon>
        <taxon>Embryophyta</taxon>
        <taxon>Tracheophyta</taxon>
        <taxon>Spermatophyta</taxon>
        <taxon>Magnoliopsida</taxon>
        <taxon>Liliopsida</taxon>
        <taxon>Poales</taxon>
        <taxon>Cyperaceae</taxon>
        <taxon>Cyperoideae</taxon>
        <taxon>Rhynchosporeae</taxon>
        <taxon>Rhynchospora</taxon>
    </lineage>
</organism>
<comment type="caution">
    <text evidence="6">The sequence shown here is derived from an EMBL/GenBank/DDBJ whole genome shotgun (WGS) entry which is preliminary data.</text>
</comment>
<dbReference type="Pfam" id="PF00106">
    <property type="entry name" value="adh_short"/>
    <property type="match status" value="1"/>
</dbReference>
<dbReference type="SUPFAM" id="SSF51735">
    <property type="entry name" value="NAD(P)-binding Rossmann-fold domains"/>
    <property type="match status" value="1"/>
</dbReference>
<evidence type="ECO:0000256" key="4">
    <source>
        <dbReference type="RuleBase" id="RU000363"/>
    </source>
</evidence>
<dbReference type="PRINTS" id="PR00081">
    <property type="entry name" value="GDHRDH"/>
</dbReference>
<dbReference type="PANTHER" id="PTHR43490">
    <property type="entry name" value="(+)-NEOMENTHOL DEHYDROGENASE"/>
    <property type="match status" value="1"/>
</dbReference>
<dbReference type="GO" id="GO:0016616">
    <property type="term" value="F:oxidoreductase activity, acting on the CH-OH group of donors, NAD or NADP as acceptor"/>
    <property type="evidence" value="ECO:0007669"/>
    <property type="project" value="InterPro"/>
</dbReference>
<dbReference type="EC" id="1.1.1.-" evidence="5"/>
<sequence length="317" mass="34557">MFGGGVMTHPTKHRVISAYVPGLSRSSLEWSGVIAIVTGANKGIGLEICKQLLKTGVKVVLTARDETRGKAAVKKLQDEGATDVVFHQLDVADPASIFTLREFIQSQFGRIDILINNAGINGGELVSQDTLVVGDLGSLVAAIVEPYEKAQECIDINYYGTTEMCKAFIPLLQLSQIPRIVNVSSTAGKLKNIPGDSIRKELANISDLTEVRLEELVSKFLDDFKEGRLKESGWPYTLSAYKISKAAVCAYTRIIAKSYPKIITNCLCPGYVKTDINYDTGMLTVEEDEKGPVMLALLPDGSPSGQFYHQTELSSFE</sequence>
<reference evidence="6" key="1">
    <citation type="journal article" date="2022" name="Cell">
        <title>Repeat-based holocentromeres influence genome architecture and karyotype evolution.</title>
        <authorList>
            <person name="Hofstatter P.G."/>
            <person name="Thangavel G."/>
            <person name="Lux T."/>
            <person name="Neumann P."/>
            <person name="Vondrak T."/>
            <person name="Novak P."/>
            <person name="Zhang M."/>
            <person name="Costa L."/>
            <person name="Castellani M."/>
            <person name="Scott A."/>
            <person name="Toegelov H."/>
            <person name="Fuchs J."/>
            <person name="Mata-Sucre Y."/>
            <person name="Dias Y."/>
            <person name="Vanzela A.L.L."/>
            <person name="Huettel B."/>
            <person name="Almeida C.C.S."/>
            <person name="Simkova H."/>
            <person name="Souza G."/>
            <person name="Pedrosa-Harand A."/>
            <person name="Macas J."/>
            <person name="Mayer K.F.X."/>
            <person name="Houben A."/>
            <person name="Marques A."/>
        </authorList>
    </citation>
    <scope>NUCLEOTIDE SEQUENCE</scope>
    <source>
        <strain evidence="6">RhyBre1mFocal</strain>
    </source>
</reference>
<dbReference type="GO" id="GO:0016020">
    <property type="term" value="C:membrane"/>
    <property type="evidence" value="ECO:0007669"/>
    <property type="project" value="TreeGrafter"/>
</dbReference>
<keyword evidence="3 5" id="KW-0560">Oxidoreductase</keyword>
<evidence type="ECO:0000313" key="6">
    <source>
        <dbReference type="EMBL" id="KAJ1702143.1"/>
    </source>
</evidence>
<dbReference type="AlphaFoldDB" id="A0A9Q0CXS3"/>
<gene>
    <name evidence="6" type="ORF">LUZ63_001922</name>
</gene>
<protein>
    <recommendedName>
        <fullName evidence="5">Short-chain dehydrogenase/reductase</fullName>
        <ecNumber evidence="5">1.1.1.-</ecNumber>
    </recommendedName>
</protein>
<dbReference type="Proteomes" id="UP001151287">
    <property type="component" value="Unassembled WGS sequence"/>
</dbReference>